<proteinExistence type="predicted"/>
<dbReference type="Proteomes" id="UP001207654">
    <property type="component" value="Unassembled WGS sequence"/>
</dbReference>
<dbReference type="RefSeq" id="WP_267533949.1">
    <property type="nucleotide sequence ID" value="NZ_JAPNKA010000001.1"/>
</dbReference>
<protein>
    <submittedName>
        <fullName evidence="3">Uncharacterized protein</fullName>
    </submittedName>
</protein>
<feature type="compositionally biased region" description="Low complexity" evidence="1">
    <location>
        <begin position="112"/>
        <end position="131"/>
    </location>
</feature>
<accession>A0ABT4A029</accession>
<evidence type="ECO:0000313" key="3">
    <source>
        <dbReference type="EMBL" id="MCY1074998.1"/>
    </source>
</evidence>
<organism evidence="3 4">
    <name type="scientific">Archangium lansingense</name>
    <dbReference type="NCBI Taxonomy" id="2995310"/>
    <lineage>
        <taxon>Bacteria</taxon>
        <taxon>Pseudomonadati</taxon>
        <taxon>Myxococcota</taxon>
        <taxon>Myxococcia</taxon>
        <taxon>Myxococcales</taxon>
        <taxon>Cystobacterineae</taxon>
        <taxon>Archangiaceae</taxon>
        <taxon>Archangium</taxon>
    </lineage>
</organism>
<evidence type="ECO:0000256" key="2">
    <source>
        <dbReference type="SAM" id="SignalP"/>
    </source>
</evidence>
<evidence type="ECO:0000313" key="4">
    <source>
        <dbReference type="Proteomes" id="UP001207654"/>
    </source>
</evidence>
<dbReference type="EMBL" id="JAPNKA010000001">
    <property type="protein sequence ID" value="MCY1074998.1"/>
    <property type="molecule type" value="Genomic_DNA"/>
</dbReference>
<feature type="compositionally biased region" description="Low complexity" evidence="1">
    <location>
        <begin position="34"/>
        <end position="68"/>
    </location>
</feature>
<feature type="compositionally biased region" description="Pro residues" evidence="1">
    <location>
        <begin position="69"/>
        <end position="88"/>
    </location>
</feature>
<feature type="chain" id="PRO_5047372624" evidence="2">
    <location>
        <begin position="36"/>
        <end position="338"/>
    </location>
</feature>
<comment type="caution">
    <text evidence="3">The sequence shown here is derived from an EMBL/GenBank/DDBJ whole genome shotgun (WGS) entry which is preliminary data.</text>
</comment>
<keyword evidence="4" id="KW-1185">Reference proteome</keyword>
<evidence type="ECO:0000256" key="1">
    <source>
        <dbReference type="SAM" id="MobiDB-lite"/>
    </source>
</evidence>
<name>A0ABT4A029_9BACT</name>
<feature type="region of interest" description="Disordered" evidence="1">
    <location>
        <begin position="34"/>
        <end position="135"/>
    </location>
</feature>
<sequence length="338" mass="35623">MLPSLRSRPMFQPLPRVCCGLLSALLVLAVPAVQAAPSKKSSKTSKSSKSSRTSSSKTTPAEPAAQPAPAEPEPAPAPAAEAKPPPAPAVETKVAEEPARPAPKTVAEARPTPASKSTASRSAAAESKAPSVAQGRMRIGVSPDLYLESARMTGVQNINAVQLDETFDYSAGFLSFTAWANTPVPTVSERLRVGAGVRILGNYVASGGQQFGFGILNEAFVSGEYGLPVADKMEVVFAGRAGLSFLIPGLEFAETIRNLQAQGVDAWSVPRVGWLVGPSLGARRQMSDRIWLRADLLGQVGQQFLFATSQDISGFRYSKNWSTLGLRLGLSIGAEFSL</sequence>
<gene>
    <name evidence="3" type="ORF">OV287_10890</name>
</gene>
<feature type="signal peptide" evidence="2">
    <location>
        <begin position="1"/>
        <end position="35"/>
    </location>
</feature>
<keyword evidence="2" id="KW-0732">Signal</keyword>
<reference evidence="3 4" key="1">
    <citation type="submission" date="2022-11" db="EMBL/GenBank/DDBJ databases">
        <title>Minimal conservation of predation-associated metabolite biosynthetic gene clusters underscores biosynthetic potential of Myxococcota including descriptions for ten novel species: Archangium lansinium sp. nov., Myxococcus landrumus sp. nov., Nannocystis bai.</title>
        <authorList>
            <person name="Ahearne A."/>
            <person name="Stevens C."/>
            <person name="Phillips K."/>
        </authorList>
    </citation>
    <scope>NUCLEOTIDE SEQUENCE [LARGE SCALE GENOMIC DNA]</scope>
    <source>
        <strain evidence="3 4">MIWBW</strain>
    </source>
</reference>